<keyword evidence="3" id="KW-0472">Membrane</keyword>
<comment type="subcellular location">
    <subcellularLocation>
        <location evidence="1">Cell surface</location>
    </subcellularLocation>
</comment>
<gene>
    <name evidence="4" type="primary">comGD</name>
    <name evidence="4" type="ORF">ACFOUV_03115</name>
</gene>
<dbReference type="NCBIfam" id="NF040982">
    <property type="entry name" value="ComGD"/>
    <property type="match status" value="1"/>
</dbReference>
<organism evidence="4 5">
    <name type="scientific">Oceanobacillus longus</name>
    <dbReference type="NCBI Taxonomy" id="930120"/>
    <lineage>
        <taxon>Bacteria</taxon>
        <taxon>Bacillati</taxon>
        <taxon>Bacillota</taxon>
        <taxon>Bacilli</taxon>
        <taxon>Bacillales</taxon>
        <taxon>Bacillaceae</taxon>
        <taxon>Oceanobacillus</taxon>
    </lineage>
</organism>
<sequence>MLLNQTNRNGFTLLEVLFVLTTLSIILLLFPPINMDAIEKKQEKQFLETFQFDVLYVQSLALNTDKKAFIRLYKDHYKIFQGTNKTIAERFYPSGMLIDPRGNVDINFNENGTFLYPRTIKITTKHAVYDAVFQLGKGRFYIAEK</sequence>
<proteinExistence type="predicted"/>
<name>A0ABV8GVV1_9BACI</name>
<keyword evidence="3" id="KW-1133">Transmembrane helix</keyword>
<accession>A0ABV8GVV1</accession>
<dbReference type="EMBL" id="JBHSAO010000001">
    <property type="protein sequence ID" value="MFC4022802.1"/>
    <property type="molecule type" value="Genomic_DNA"/>
</dbReference>
<keyword evidence="2" id="KW-0178">Competence</keyword>
<reference evidence="5" key="1">
    <citation type="journal article" date="2019" name="Int. J. Syst. Evol. Microbiol.">
        <title>The Global Catalogue of Microorganisms (GCM) 10K type strain sequencing project: providing services to taxonomists for standard genome sequencing and annotation.</title>
        <authorList>
            <consortium name="The Broad Institute Genomics Platform"/>
            <consortium name="The Broad Institute Genome Sequencing Center for Infectious Disease"/>
            <person name="Wu L."/>
            <person name="Ma J."/>
        </authorList>
    </citation>
    <scope>NUCLEOTIDE SEQUENCE [LARGE SCALE GENOMIC DNA]</scope>
    <source>
        <strain evidence="5">IBRC-M 10703</strain>
    </source>
</reference>
<protein>
    <submittedName>
        <fullName evidence="4">Competence type IV pilus minor pilin ComGD</fullName>
    </submittedName>
</protein>
<dbReference type="InterPro" id="IPR045584">
    <property type="entry name" value="Pilin-like"/>
</dbReference>
<evidence type="ECO:0000313" key="4">
    <source>
        <dbReference type="EMBL" id="MFC4022802.1"/>
    </source>
</evidence>
<feature type="transmembrane region" description="Helical" evidence="3">
    <location>
        <begin position="12"/>
        <end position="30"/>
    </location>
</feature>
<keyword evidence="3" id="KW-0812">Transmembrane</keyword>
<dbReference type="Proteomes" id="UP001595772">
    <property type="component" value="Unassembled WGS sequence"/>
</dbReference>
<dbReference type="SUPFAM" id="SSF54523">
    <property type="entry name" value="Pili subunits"/>
    <property type="match status" value="1"/>
</dbReference>
<keyword evidence="5" id="KW-1185">Reference proteome</keyword>
<evidence type="ECO:0000313" key="5">
    <source>
        <dbReference type="Proteomes" id="UP001595772"/>
    </source>
</evidence>
<comment type="caution">
    <text evidence="4">The sequence shown here is derived from an EMBL/GenBank/DDBJ whole genome shotgun (WGS) entry which is preliminary data.</text>
</comment>
<evidence type="ECO:0000256" key="2">
    <source>
        <dbReference type="ARBA" id="ARBA00023287"/>
    </source>
</evidence>
<evidence type="ECO:0000256" key="1">
    <source>
        <dbReference type="ARBA" id="ARBA00004241"/>
    </source>
</evidence>
<dbReference type="NCBIfam" id="TIGR02532">
    <property type="entry name" value="IV_pilin_GFxxxE"/>
    <property type="match status" value="1"/>
</dbReference>
<dbReference type="InterPro" id="IPR016785">
    <property type="entry name" value="ComGD"/>
</dbReference>
<dbReference type="PIRSF" id="PIRSF021292">
    <property type="entry name" value="Competence_ComGD"/>
    <property type="match status" value="1"/>
</dbReference>
<evidence type="ECO:0000256" key="3">
    <source>
        <dbReference type="SAM" id="Phobius"/>
    </source>
</evidence>
<dbReference type="InterPro" id="IPR012902">
    <property type="entry name" value="N_methyl_site"/>
</dbReference>
<dbReference type="RefSeq" id="WP_379495298.1">
    <property type="nucleotide sequence ID" value="NZ_JBHSAO010000001.1"/>
</dbReference>